<dbReference type="AlphaFoldDB" id="A0A2W7RUX7"/>
<feature type="region of interest" description="Disordered" evidence="1">
    <location>
        <begin position="27"/>
        <end position="51"/>
    </location>
</feature>
<gene>
    <name evidence="3" type="ORF">LY56_02223</name>
</gene>
<dbReference type="RefSeq" id="WP_071470976.1">
    <property type="nucleotide sequence ID" value="NZ_MEHT01000046.1"/>
</dbReference>
<evidence type="ECO:0000256" key="1">
    <source>
        <dbReference type="SAM" id="MobiDB-lite"/>
    </source>
</evidence>
<dbReference type="STRING" id="121821.GCA_001870675_03187"/>
<dbReference type="Proteomes" id="UP000249364">
    <property type="component" value="Unassembled WGS sequence"/>
</dbReference>
<evidence type="ECO:0000313" key="4">
    <source>
        <dbReference type="Proteomes" id="UP000249364"/>
    </source>
</evidence>
<feature type="chain" id="PRO_5016046911" description="YpeB-like protein with protease inhibitory function" evidence="2">
    <location>
        <begin position="26"/>
        <end position="202"/>
    </location>
</feature>
<dbReference type="EMBL" id="QKZQ01000010">
    <property type="protein sequence ID" value="PZX41932.1"/>
    <property type="molecule type" value="Genomic_DNA"/>
</dbReference>
<keyword evidence="2" id="KW-0732">Signal</keyword>
<evidence type="ECO:0000256" key="2">
    <source>
        <dbReference type="SAM" id="SignalP"/>
    </source>
</evidence>
<evidence type="ECO:0008006" key="5">
    <source>
        <dbReference type="Google" id="ProtNLM"/>
    </source>
</evidence>
<evidence type="ECO:0000313" key="3">
    <source>
        <dbReference type="EMBL" id="PZX41932.1"/>
    </source>
</evidence>
<comment type="caution">
    <text evidence="3">The sequence shown here is derived from an EMBL/GenBank/DDBJ whole genome shotgun (WGS) entry which is preliminary data.</text>
</comment>
<feature type="signal peptide" evidence="2">
    <location>
        <begin position="1"/>
        <end position="25"/>
    </location>
</feature>
<sequence>MTTRTRTPQILAAAMILTFSAPAFAQTSDDDHAAHHPEAETSAPAPGGAPMEGMMDMMTPEMMQMMMRMMREGGMQGQGTMPGRMGGMADAPMGHGMMGMRGQGDMPMGRMMRGQHGAMGGHGLGPDALYGMPQGAVTEMTPARVAAFLSHLLERHANPRLELGEVAEAEDGSITAEIVTIDGSLVQRLSFNRYPGLFRQID</sequence>
<reference evidence="3 4" key="1">
    <citation type="submission" date="2018-06" db="EMBL/GenBank/DDBJ databases">
        <title>Genomic Encyclopedia of Archaeal and Bacterial Type Strains, Phase II (KMG-II): from individual species to whole genera.</title>
        <authorList>
            <person name="Goeker M."/>
        </authorList>
    </citation>
    <scope>NUCLEOTIDE SEQUENCE [LARGE SCALE GENOMIC DNA]</scope>
    <source>
        <strain evidence="3 4">DSM 13087</strain>
    </source>
</reference>
<name>A0A2W7RUX7_9RHOB</name>
<proteinExistence type="predicted"/>
<dbReference type="OrthoDB" id="7366890at2"/>
<organism evidence="3 4">
    <name type="scientific">Roseinatronobacter thiooxidans</name>
    <dbReference type="NCBI Taxonomy" id="121821"/>
    <lineage>
        <taxon>Bacteria</taxon>
        <taxon>Pseudomonadati</taxon>
        <taxon>Pseudomonadota</taxon>
        <taxon>Alphaproteobacteria</taxon>
        <taxon>Rhodobacterales</taxon>
        <taxon>Paracoccaceae</taxon>
        <taxon>Roseinatronobacter</taxon>
    </lineage>
</organism>
<accession>A0A2W7RUX7</accession>
<protein>
    <recommendedName>
        <fullName evidence="5">YpeB-like protein with protease inhibitory function</fullName>
    </recommendedName>
</protein>
<feature type="compositionally biased region" description="Basic and acidic residues" evidence="1">
    <location>
        <begin position="29"/>
        <end position="39"/>
    </location>
</feature>
<keyword evidence="4" id="KW-1185">Reference proteome</keyword>